<reference evidence="5" key="2">
    <citation type="submission" date="2025-08" db="UniProtKB">
        <authorList>
            <consortium name="Ensembl"/>
        </authorList>
    </citation>
    <scope>IDENTIFICATION</scope>
</reference>
<protein>
    <recommendedName>
        <fullName evidence="4">B30.2/SPRY domain-containing protein</fullName>
    </recommendedName>
</protein>
<accession>G3Q5C0</accession>
<dbReference type="InterPro" id="IPR043136">
    <property type="entry name" value="B30.2/SPRY_sf"/>
</dbReference>
<dbReference type="SMART" id="SM00589">
    <property type="entry name" value="PRY"/>
    <property type="match status" value="1"/>
</dbReference>
<organism evidence="5 6">
    <name type="scientific">Gasterosteus aculeatus aculeatus</name>
    <name type="common">three-spined stickleback</name>
    <dbReference type="NCBI Taxonomy" id="481459"/>
    <lineage>
        <taxon>Eukaryota</taxon>
        <taxon>Metazoa</taxon>
        <taxon>Chordata</taxon>
        <taxon>Craniata</taxon>
        <taxon>Vertebrata</taxon>
        <taxon>Euteleostomi</taxon>
        <taxon>Actinopterygii</taxon>
        <taxon>Neopterygii</taxon>
        <taxon>Teleostei</taxon>
        <taxon>Neoteleostei</taxon>
        <taxon>Acanthomorphata</taxon>
        <taxon>Eupercaria</taxon>
        <taxon>Perciformes</taxon>
        <taxon>Cottioidei</taxon>
        <taxon>Gasterosteales</taxon>
        <taxon>Gasterosteidae</taxon>
        <taxon>Gasterosteus</taxon>
    </lineage>
</organism>
<dbReference type="PANTHER" id="PTHR25465">
    <property type="entry name" value="B-BOX DOMAIN CONTAINING"/>
    <property type="match status" value="1"/>
</dbReference>
<dbReference type="Gene3D" id="2.60.120.920">
    <property type="match status" value="1"/>
</dbReference>
<dbReference type="InterPro" id="IPR003877">
    <property type="entry name" value="SPRY_dom"/>
</dbReference>
<dbReference type="GeneTree" id="ENSGT01150000286922"/>
<keyword evidence="6" id="KW-1185">Reference proteome</keyword>
<dbReference type="InterPro" id="IPR006574">
    <property type="entry name" value="PRY"/>
</dbReference>
<sequence length="320" mass="36297">MEDCDRIFAEMITSTQGRRGKVKQLIGDQEKKVVAQAEELRLQLQEDVSKLRGRDAELGRLLHDDDHVHMIQSFQSLSTLCDSPNFSFDAAAPLRSFGEVAERVSELRCKSEAVLKDTWPRISATVSYVDFSLPAAPTSMAGLLSYRRRLTLDGNTNYPYLHLIRDHLRVRPSPAAYPAHPGRFANWPQVLCREALTERCYWEVEGHARTLSAAVAYEDVSRSSRFGQDDKSWSLECGTGGELLFRHDNVETRLSGPRSKRIGVFLDYEAGTLCFYQVPQPVALLHKVHTTFTRPLYAGIGLDYLWYDVGVFAQLVKLWQ</sequence>
<dbReference type="SUPFAM" id="SSF49899">
    <property type="entry name" value="Concanavalin A-like lectins/glucanases"/>
    <property type="match status" value="1"/>
</dbReference>
<dbReference type="InterPro" id="IPR058030">
    <property type="entry name" value="TRIM8/14/16/25/29/45/65_CC"/>
</dbReference>
<dbReference type="Proteomes" id="UP000007635">
    <property type="component" value="Chromosome VII"/>
</dbReference>
<dbReference type="GO" id="GO:0005737">
    <property type="term" value="C:cytoplasm"/>
    <property type="evidence" value="ECO:0007669"/>
    <property type="project" value="UniProtKB-ARBA"/>
</dbReference>
<keyword evidence="2" id="KW-0863">Zinc-finger</keyword>
<dbReference type="Pfam" id="PF13765">
    <property type="entry name" value="PRY"/>
    <property type="match status" value="1"/>
</dbReference>
<dbReference type="Bgee" id="ENSGACG00000018965">
    <property type="expression patterns" value="Expressed in intestinal epithelial cell"/>
</dbReference>
<reference evidence="5" key="3">
    <citation type="submission" date="2025-09" db="UniProtKB">
        <authorList>
            <consortium name="Ensembl"/>
        </authorList>
    </citation>
    <scope>IDENTIFICATION</scope>
</reference>
<dbReference type="AlphaFoldDB" id="G3Q5C0"/>
<keyword evidence="3" id="KW-0862">Zinc</keyword>
<dbReference type="SMART" id="SM00449">
    <property type="entry name" value="SPRY"/>
    <property type="match status" value="1"/>
</dbReference>
<dbReference type="InterPro" id="IPR001870">
    <property type="entry name" value="B30.2/SPRY"/>
</dbReference>
<dbReference type="PROSITE" id="PS50188">
    <property type="entry name" value="B302_SPRY"/>
    <property type="match status" value="1"/>
</dbReference>
<keyword evidence="1" id="KW-0479">Metal-binding</keyword>
<dbReference type="PANTHER" id="PTHR25465:SF14">
    <property type="entry name" value="E3 UBIQUITIN-PROTEIN LIGASE TRIM65"/>
    <property type="match status" value="1"/>
</dbReference>
<dbReference type="InterPro" id="IPR003879">
    <property type="entry name" value="Butyrophylin_SPRY"/>
</dbReference>
<dbReference type="GO" id="GO:0008270">
    <property type="term" value="F:zinc ion binding"/>
    <property type="evidence" value="ECO:0007669"/>
    <property type="project" value="UniProtKB-KW"/>
</dbReference>
<dbReference type="Pfam" id="PF00622">
    <property type="entry name" value="SPRY"/>
    <property type="match status" value="1"/>
</dbReference>
<evidence type="ECO:0000256" key="1">
    <source>
        <dbReference type="ARBA" id="ARBA00022723"/>
    </source>
</evidence>
<evidence type="ECO:0000259" key="4">
    <source>
        <dbReference type="PROSITE" id="PS50188"/>
    </source>
</evidence>
<evidence type="ECO:0000256" key="2">
    <source>
        <dbReference type="ARBA" id="ARBA00022771"/>
    </source>
</evidence>
<name>G3Q5C0_GASAC</name>
<reference evidence="5 6" key="1">
    <citation type="journal article" date="2021" name="G3 (Bethesda)">
        <title>Improved contiguity of the threespine stickleback genome using long-read sequencing.</title>
        <authorList>
            <person name="Nath S."/>
            <person name="Shaw D.E."/>
            <person name="White M.A."/>
        </authorList>
    </citation>
    <scope>NUCLEOTIDE SEQUENCE [LARGE SCALE GENOMIC DNA]</scope>
    <source>
        <strain evidence="5 6">Lake Benthic</strain>
    </source>
</reference>
<dbReference type="PRINTS" id="PR01407">
    <property type="entry name" value="BUTYPHLNCDUF"/>
</dbReference>
<evidence type="ECO:0000313" key="5">
    <source>
        <dbReference type="Ensembl" id="ENSGACP00000025076.2"/>
    </source>
</evidence>
<feature type="domain" description="B30.2/SPRY" evidence="4">
    <location>
        <begin position="130"/>
        <end position="318"/>
    </location>
</feature>
<dbReference type="InterPro" id="IPR013320">
    <property type="entry name" value="ConA-like_dom_sf"/>
</dbReference>
<evidence type="ECO:0000256" key="3">
    <source>
        <dbReference type="ARBA" id="ARBA00022833"/>
    </source>
</evidence>
<dbReference type="Ensembl" id="ENSGACT00000025125.2">
    <property type="protein sequence ID" value="ENSGACP00000025076.2"/>
    <property type="gene ID" value="ENSGACG00000028178.1"/>
</dbReference>
<dbReference type="Pfam" id="PF25600">
    <property type="entry name" value="TRIM_CC"/>
    <property type="match status" value="1"/>
</dbReference>
<proteinExistence type="predicted"/>
<dbReference type="InterPro" id="IPR051051">
    <property type="entry name" value="E3_ubiq-ligase_TRIM/RNF"/>
</dbReference>
<evidence type="ECO:0000313" key="6">
    <source>
        <dbReference type="Proteomes" id="UP000007635"/>
    </source>
</evidence>